<dbReference type="InterPro" id="IPR036249">
    <property type="entry name" value="Thioredoxin-like_sf"/>
</dbReference>
<name>A0ABS1U3W9_9PROT</name>
<organism evidence="3 4">
    <name type="scientific">Belnapia arida</name>
    <dbReference type="NCBI Taxonomy" id="2804533"/>
    <lineage>
        <taxon>Bacteria</taxon>
        <taxon>Pseudomonadati</taxon>
        <taxon>Pseudomonadota</taxon>
        <taxon>Alphaproteobacteria</taxon>
        <taxon>Acetobacterales</taxon>
        <taxon>Roseomonadaceae</taxon>
        <taxon>Belnapia</taxon>
    </lineage>
</organism>
<dbReference type="Pfam" id="PF07689">
    <property type="entry name" value="KaiB"/>
    <property type="match status" value="1"/>
</dbReference>
<dbReference type="SMART" id="SM01248">
    <property type="entry name" value="KaiB"/>
    <property type="match status" value="1"/>
</dbReference>
<keyword evidence="4" id="KW-1185">Reference proteome</keyword>
<sequence length="98" mass="10195">MSLAAVALFVAGGAPRSAAALRNLTTAIVATGRPEGTFRVEVIDVLRDPALALEAGLLATPSLALTGANGRRRWFIGDFDRPELLAGWLADVLDGDPP</sequence>
<accession>A0ABS1U3W9</accession>
<dbReference type="RefSeq" id="WP_202831148.1">
    <property type="nucleotide sequence ID" value="NZ_JAETWB010000002.1"/>
</dbReference>
<evidence type="ECO:0000313" key="3">
    <source>
        <dbReference type="EMBL" id="MBL6077996.1"/>
    </source>
</evidence>
<proteinExistence type="predicted"/>
<evidence type="ECO:0000259" key="2">
    <source>
        <dbReference type="SMART" id="SM01248"/>
    </source>
</evidence>
<evidence type="ECO:0000313" key="4">
    <source>
        <dbReference type="Proteomes" id="UP000660885"/>
    </source>
</evidence>
<dbReference type="SUPFAM" id="SSF52833">
    <property type="entry name" value="Thioredoxin-like"/>
    <property type="match status" value="1"/>
</dbReference>
<feature type="domain" description="KaiB" evidence="2">
    <location>
        <begin position="7"/>
        <end position="91"/>
    </location>
</feature>
<dbReference type="InterPro" id="IPR011649">
    <property type="entry name" value="KaiB_domain"/>
</dbReference>
<comment type="caution">
    <text evidence="3">The sequence shown here is derived from an EMBL/GenBank/DDBJ whole genome shotgun (WGS) entry which is preliminary data.</text>
</comment>
<feature type="signal peptide" evidence="1">
    <location>
        <begin position="1"/>
        <end position="19"/>
    </location>
</feature>
<evidence type="ECO:0000256" key="1">
    <source>
        <dbReference type="SAM" id="SignalP"/>
    </source>
</evidence>
<dbReference type="Gene3D" id="3.40.30.10">
    <property type="entry name" value="Glutaredoxin"/>
    <property type="match status" value="1"/>
</dbReference>
<keyword evidence="1" id="KW-0732">Signal</keyword>
<feature type="chain" id="PRO_5046620608" description="KaiB domain-containing protein" evidence="1">
    <location>
        <begin position="20"/>
        <end position="98"/>
    </location>
</feature>
<reference evidence="3 4" key="1">
    <citation type="submission" date="2021-01" db="EMBL/GenBank/DDBJ databases">
        <title>Belnapia mucosa sp. nov. and Belnapia arida sp. nov., isolated from the Tabernas Desert (Almeria, Spain).</title>
        <authorList>
            <person name="Molina-Menor E."/>
            <person name="Vidal-Verdu A."/>
            <person name="Calonge A."/>
            <person name="Satari L."/>
            <person name="Pereto J."/>
            <person name="Porcar M."/>
        </authorList>
    </citation>
    <scope>NUCLEOTIDE SEQUENCE [LARGE SCALE GENOMIC DNA]</scope>
    <source>
        <strain evidence="3 4">T18</strain>
    </source>
</reference>
<gene>
    <name evidence="3" type="ORF">JMJ56_08265</name>
</gene>
<dbReference type="EMBL" id="JAETWB010000002">
    <property type="protein sequence ID" value="MBL6077996.1"/>
    <property type="molecule type" value="Genomic_DNA"/>
</dbReference>
<dbReference type="Proteomes" id="UP000660885">
    <property type="component" value="Unassembled WGS sequence"/>
</dbReference>
<protein>
    <recommendedName>
        <fullName evidence="2">KaiB domain-containing protein</fullName>
    </recommendedName>
</protein>